<dbReference type="Gene3D" id="3.40.50.300">
    <property type="entry name" value="P-loop containing nucleotide triphosphate hydrolases"/>
    <property type="match status" value="1"/>
</dbReference>
<dbReference type="InterPro" id="IPR003593">
    <property type="entry name" value="AAA+_ATPase"/>
</dbReference>
<dbReference type="CDD" id="cd03214">
    <property type="entry name" value="ABC_Iron-Siderophores_B12_Hemin"/>
    <property type="match status" value="1"/>
</dbReference>
<gene>
    <name evidence="6" type="ORF">ACFSB2_24645</name>
</gene>
<dbReference type="Pfam" id="PF00005">
    <property type="entry name" value="ABC_tran"/>
    <property type="match status" value="1"/>
</dbReference>
<dbReference type="SUPFAM" id="SSF52540">
    <property type="entry name" value="P-loop containing nucleoside triphosphate hydrolases"/>
    <property type="match status" value="1"/>
</dbReference>
<evidence type="ECO:0000259" key="5">
    <source>
        <dbReference type="PROSITE" id="PS50893"/>
    </source>
</evidence>
<dbReference type="EMBL" id="JBHUCX010000099">
    <property type="protein sequence ID" value="MFD1677857.1"/>
    <property type="molecule type" value="Genomic_DNA"/>
</dbReference>
<evidence type="ECO:0000256" key="2">
    <source>
        <dbReference type="ARBA" id="ARBA00022741"/>
    </source>
</evidence>
<feature type="domain" description="ABC transporter" evidence="5">
    <location>
        <begin position="4"/>
        <end position="235"/>
    </location>
</feature>
<keyword evidence="1" id="KW-0813">Transport</keyword>
<dbReference type="PROSITE" id="PS00211">
    <property type="entry name" value="ABC_TRANSPORTER_1"/>
    <property type="match status" value="1"/>
</dbReference>
<dbReference type="InterPro" id="IPR017871">
    <property type="entry name" value="ABC_transporter-like_CS"/>
</dbReference>
<dbReference type="InterPro" id="IPR003439">
    <property type="entry name" value="ABC_transporter-like_ATP-bd"/>
</dbReference>
<keyword evidence="4" id="KW-1278">Translocase</keyword>
<accession>A0ABW4JSK4</accession>
<keyword evidence="3 6" id="KW-0067">ATP-binding</keyword>
<name>A0ABW4JSK4_9BACL</name>
<keyword evidence="2" id="KW-0547">Nucleotide-binding</keyword>
<comment type="caution">
    <text evidence="6">The sequence shown here is derived from an EMBL/GenBank/DDBJ whole genome shotgun (WGS) entry which is preliminary data.</text>
</comment>
<sequence>MAMLRLEQLSQHPILRPLDVSLDAGKVVGIIGPNGAGKSTLMRTIAGLLTPTGGQVFVNETPVQKLSSRQRAHHIAYLPQQLPDDIPYTVQEFVEMGRYSHQRVTFRASERGTPAVRRAIAQMGLEELVDTPLQHVSGGERQRAGIARCLAQESPVQLLDEPIASLDVYYQLDIMTQLRKMAQAGHLILIAIHHLEFALRFCDDLLVIRNGDFYDTGPVADVFTSKMVRDVFHIDATLFVDPFLNHSRLSFSPLDSET</sequence>
<dbReference type="SMART" id="SM00382">
    <property type="entry name" value="AAA"/>
    <property type="match status" value="1"/>
</dbReference>
<organism evidence="6 7">
    <name type="scientific">Alicyclobacillus fodiniaquatilis</name>
    <dbReference type="NCBI Taxonomy" id="1661150"/>
    <lineage>
        <taxon>Bacteria</taxon>
        <taxon>Bacillati</taxon>
        <taxon>Bacillota</taxon>
        <taxon>Bacilli</taxon>
        <taxon>Bacillales</taxon>
        <taxon>Alicyclobacillaceae</taxon>
        <taxon>Alicyclobacillus</taxon>
    </lineage>
</organism>
<evidence type="ECO:0000256" key="4">
    <source>
        <dbReference type="ARBA" id="ARBA00022967"/>
    </source>
</evidence>
<keyword evidence="7" id="KW-1185">Reference proteome</keyword>
<dbReference type="RefSeq" id="WP_377945778.1">
    <property type="nucleotide sequence ID" value="NZ_JBHUCX010000099.1"/>
</dbReference>
<evidence type="ECO:0000256" key="3">
    <source>
        <dbReference type="ARBA" id="ARBA00022840"/>
    </source>
</evidence>
<evidence type="ECO:0000313" key="7">
    <source>
        <dbReference type="Proteomes" id="UP001597079"/>
    </source>
</evidence>
<dbReference type="PANTHER" id="PTHR42794:SF1">
    <property type="entry name" value="HEMIN IMPORT ATP-BINDING PROTEIN HMUV"/>
    <property type="match status" value="1"/>
</dbReference>
<dbReference type="Proteomes" id="UP001597079">
    <property type="component" value="Unassembled WGS sequence"/>
</dbReference>
<dbReference type="GO" id="GO:0005524">
    <property type="term" value="F:ATP binding"/>
    <property type="evidence" value="ECO:0007669"/>
    <property type="project" value="UniProtKB-KW"/>
</dbReference>
<protein>
    <submittedName>
        <fullName evidence="6">ABC transporter ATP-binding protein</fullName>
    </submittedName>
</protein>
<reference evidence="7" key="1">
    <citation type="journal article" date="2019" name="Int. J. Syst. Evol. Microbiol.">
        <title>The Global Catalogue of Microorganisms (GCM) 10K type strain sequencing project: providing services to taxonomists for standard genome sequencing and annotation.</title>
        <authorList>
            <consortium name="The Broad Institute Genomics Platform"/>
            <consortium name="The Broad Institute Genome Sequencing Center for Infectious Disease"/>
            <person name="Wu L."/>
            <person name="Ma J."/>
        </authorList>
    </citation>
    <scope>NUCLEOTIDE SEQUENCE [LARGE SCALE GENOMIC DNA]</scope>
    <source>
        <strain evidence="7">CGMCC 1.12286</strain>
    </source>
</reference>
<proteinExistence type="predicted"/>
<dbReference type="PANTHER" id="PTHR42794">
    <property type="entry name" value="HEMIN IMPORT ATP-BINDING PROTEIN HMUV"/>
    <property type="match status" value="1"/>
</dbReference>
<dbReference type="PROSITE" id="PS50893">
    <property type="entry name" value="ABC_TRANSPORTER_2"/>
    <property type="match status" value="1"/>
</dbReference>
<evidence type="ECO:0000256" key="1">
    <source>
        <dbReference type="ARBA" id="ARBA00022448"/>
    </source>
</evidence>
<dbReference type="InterPro" id="IPR027417">
    <property type="entry name" value="P-loop_NTPase"/>
</dbReference>
<evidence type="ECO:0000313" key="6">
    <source>
        <dbReference type="EMBL" id="MFD1677857.1"/>
    </source>
</evidence>